<proteinExistence type="predicted"/>
<sequence length="163" mass="18240">MIVHEIIGMAKMRRFVVLARRAKKLWLPNGGEQVRLVATLKVHKKPTRGAKIGVGSGEIRPQTCQPERPTVGERNAKVADLAIALINTERQFFRRQRRHTAQADWSSGLRGVGIHPPDDVVASSGDSPRLANSTLPLLRDVAHALPWRNKTQLTTQDWDAEIY</sequence>
<accession>A0A834IKU9</accession>
<keyword evidence="3" id="KW-1185">Reference proteome</keyword>
<evidence type="ECO:0000313" key="2">
    <source>
        <dbReference type="EMBL" id="KAF7282797.1"/>
    </source>
</evidence>
<evidence type="ECO:0000256" key="1">
    <source>
        <dbReference type="SAM" id="MobiDB-lite"/>
    </source>
</evidence>
<gene>
    <name evidence="2" type="ORF">GWI33_001945</name>
</gene>
<protein>
    <submittedName>
        <fullName evidence="2">Uncharacterized protein</fullName>
    </submittedName>
</protein>
<organism evidence="2 3">
    <name type="scientific">Rhynchophorus ferrugineus</name>
    <name type="common">Red palm weevil</name>
    <name type="synonym">Curculio ferrugineus</name>
    <dbReference type="NCBI Taxonomy" id="354439"/>
    <lineage>
        <taxon>Eukaryota</taxon>
        <taxon>Metazoa</taxon>
        <taxon>Ecdysozoa</taxon>
        <taxon>Arthropoda</taxon>
        <taxon>Hexapoda</taxon>
        <taxon>Insecta</taxon>
        <taxon>Pterygota</taxon>
        <taxon>Neoptera</taxon>
        <taxon>Endopterygota</taxon>
        <taxon>Coleoptera</taxon>
        <taxon>Polyphaga</taxon>
        <taxon>Cucujiformia</taxon>
        <taxon>Curculionidae</taxon>
        <taxon>Dryophthorinae</taxon>
        <taxon>Rhynchophorus</taxon>
    </lineage>
</organism>
<feature type="region of interest" description="Disordered" evidence="1">
    <location>
        <begin position="49"/>
        <end position="71"/>
    </location>
</feature>
<name>A0A834IKU9_RHYFE</name>
<dbReference type="Proteomes" id="UP000625711">
    <property type="component" value="Unassembled WGS sequence"/>
</dbReference>
<comment type="caution">
    <text evidence="2">The sequence shown here is derived from an EMBL/GenBank/DDBJ whole genome shotgun (WGS) entry which is preliminary data.</text>
</comment>
<dbReference type="EMBL" id="JAACXV010000156">
    <property type="protein sequence ID" value="KAF7282797.1"/>
    <property type="molecule type" value="Genomic_DNA"/>
</dbReference>
<dbReference type="AlphaFoldDB" id="A0A834IKU9"/>
<reference evidence="2" key="1">
    <citation type="submission" date="2020-08" db="EMBL/GenBank/DDBJ databases">
        <title>Genome sequencing and assembly of the red palm weevil Rhynchophorus ferrugineus.</title>
        <authorList>
            <person name="Dias G.B."/>
            <person name="Bergman C.M."/>
            <person name="Manee M."/>
        </authorList>
    </citation>
    <scope>NUCLEOTIDE SEQUENCE</scope>
    <source>
        <strain evidence="2">AA-2017</strain>
        <tissue evidence="2">Whole larva</tissue>
    </source>
</reference>
<evidence type="ECO:0000313" key="3">
    <source>
        <dbReference type="Proteomes" id="UP000625711"/>
    </source>
</evidence>